<sequence>MRTNIVIDDDLMANALKMTGLKTKREAVELGLKTLIKLKKQEHIRRFRGKLHWKGNLDEMRSGS</sequence>
<gene>
    <name evidence="1" type="ORF">DIZ78_02400</name>
</gene>
<evidence type="ECO:0000313" key="2">
    <source>
        <dbReference type="Proteomes" id="UP000254771"/>
    </source>
</evidence>
<dbReference type="AlphaFoldDB" id="A0A370DT17"/>
<dbReference type="Proteomes" id="UP000254771">
    <property type="component" value="Unassembled WGS sequence"/>
</dbReference>
<proteinExistence type="predicted"/>
<evidence type="ECO:0000313" key="1">
    <source>
        <dbReference type="EMBL" id="RDH87443.1"/>
    </source>
</evidence>
<reference evidence="1 2" key="1">
    <citation type="journal article" date="2018" name="ISME J.">
        <title>Endosymbiont genomes yield clues of tubeworm success.</title>
        <authorList>
            <person name="Li Y."/>
            <person name="Liles M.R."/>
            <person name="Halanych K.M."/>
        </authorList>
    </citation>
    <scope>NUCLEOTIDE SEQUENCE [LARGE SCALE GENOMIC DNA]</scope>
    <source>
        <strain evidence="1">A1462</strain>
    </source>
</reference>
<name>A0A370DT17_9GAMM</name>
<organism evidence="1 2">
    <name type="scientific">endosymbiont of Escarpia spicata</name>
    <dbReference type="NCBI Taxonomy" id="2200908"/>
    <lineage>
        <taxon>Bacteria</taxon>
        <taxon>Pseudomonadati</taxon>
        <taxon>Pseudomonadota</taxon>
        <taxon>Gammaproteobacteria</taxon>
        <taxon>sulfur-oxidizing symbionts</taxon>
    </lineage>
</organism>
<comment type="caution">
    <text evidence="1">The sequence shown here is derived from an EMBL/GenBank/DDBJ whole genome shotgun (WGS) entry which is preliminary data.</text>
</comment>
<protein>
    <submittedName>
        <fullName evidence="1">DUF2191 domain-containing protein</fullName>
    </submittedName>
</protein>
<dbReference type="Pfam" id="PF09957">
    <property type="entry name" value="VapB_antitoxin"/>
    <property type="match status" value="1"/>
</dbReference>
<accession>A0A370DT17</accession>
<dbReference type="InterPro" id="IPR019239">
    <property type="entry name" value="VapB_antitoxin"/>
</dbReference>
<keyword evidence="2" id="KW-1185">Reference proteome</keyword>
<dbReference type="EMBL" id="QFXE01000005">
    <property type="protein sequence ID" value="RDH87443.1"/>
    <property type="molecule type" value="Genomic_DNA"/>
</dbReference>